<comment type="caution">
    <text evidence="1">The sequence shown here is derived from an EMBL/GenBank/DDBJ whole genome shotgun (WGS) entry which is preliminary data.</text>
</comment>
<dbReference type="EMBL" id="MU006723">
    <property type="protein sequence ID" value="KAF2625926.1"/>
    <property type="molecule type" value="Genomic_DNA"/>
</dbReference>
<reference evidence="1" key="1">
    <citation type="journal article" date="2020" name="Stud. Mycol.">
        <title>101 Dothideomycetes genomes: a test case for predicting lifestyles and emergence of pathogens.</title>
        <authorList>
            <person name="Haridas S."/>
            <person name="Albert R."/>
            <person name="Binder M."/>
            <person name="Bloem J."/>
            <person name="Labutti K."/>
            <person name="Salamov A."/>
            <person name="Andreopoulos B."/>
            <person name="Baker S."/>
            <person name="Barry K."/>
            <person name="Bills G."/>
            <person name="Bluhm B."/>
            <person name="Cannon C."/>
            <person name="Castanera R."/>
            <person name="Culley D."/>
            <person name="Daum C."/>
            <person name="Ezra D."/>
            <person name="Gonzalez J."/>
            <person name="Henrissat B."/>
            <person name="Kuo A."/>
            <person name="Liang C."/>
            <person name="Lipzen A."/>
            <person name="Lutzoni F."/>
            <person name="Magnuson J."/>
            <person name="Mondo S."/>
            <person name="Nolan M."/>
            <person name="Ohm R."/>
            <person name="Pangilinan J."/>
            <person name="Park H.-J."/>
            <person name="Ramirez L."/>
            <person name="Alfaro M."/>
            <person name="Sun H."/>
            <person name="Tritt A."/>
            <person name="Yoshinaga Y."/>
            <person name="Zwiers L.-H."/>
            <person name="Turgeon B."/>
            <person name="Goodwin S."/>
            <person name="Spatafora J."/>
            <person name="Crous P."/>
            <person name="Grigoriev I."/>
        </authorList>
    </citation>
    <scope>NUCLEOTIDE SEQUENCE</scope>
    <source>
        <strain evidence="1">CBS 525.71</strain>
    </source>
</reference>
<gene>
    <name evidence="1" type="ORF">BU25DRAFT_432503</name>
</gene>
<proteinExistence type="predicted"/>
<accession>A0ACB6RV54</accession>
<name>A0ACB6RV54_9PLEO</name>
<dbReference type="Proteomes" id="UP000799754">
    <property type="component" value="Unassembled WGS sequence"/>
</dbReference>
<keyword evidence="2" id="KW-1185">Reference proteome</keyword>
<sequence>MRNLFRSGPHLEQPVADQGETKDINKAGQALVVDIKRPIDDSSGIESFTVDAHNGVKKIEATTTLWDKKSLIAAYILMWMIMFGTSGYLITFGTSPCQQHSLTAYIGVMSSIIGGVLKLLLAKTLDIFVRPQGFALMAAYLVIGLVAACNNVQTYAAARSSTELAMSYVISIFIADTSHLKNRAFMFAYVSSPYIVAVWITGPLETAYLAGAVRAGIILPSKSNRSFIESVKYYAIEFDVGGLVSGLVFLLPFSPYSYQDGQWKSAFVIFFLVTGGLMLIRFVLYENFVAPKSFMPFEVLLDRTVLGACIVSGAFLVSFFIWNAYFFSYLTVWIALYFGVPVSMLGVGLLIHFWNNSNLAAMAATTHQYVAVVLAVEGMFSSVGGGTGSSISAVLWTVIFPAKLAEYLPAEVQSSLMAIYADIVTQTSYPKGTPTRITIARAYRDS</sequence>
<evidence type="ECO:0000313" key="2">
    <source>
        <dbReference type="Proteomes" id="UP000799754"/>
    </source>
</evidence>
<evidence type="ECO:0000313" key="1">
    <source>
        <dbReference type="EMBL" id="KAF2625926.1"/>
    </source>
</evidence>
<protein>
    <submittedName>
        <fullName evidence="1">Uncharacterized protein</fullName>
    </submittedName>
</protein>
<organism evidence="1 2">
    <name type="scientific">Macroventuria anomochaeta</name>
    <dbReference type="NCBI Taxonomy" id="301207"/>
    <lineage>
        <taxon>Eukaryota</taxon>
        <taxon>Fungi</taxon>
        <taxon>Dikarya</taxon>
        <taxon>Ascomycota</taxon>
        <taxon>Pezizomycotina</taxon>
        <taxon>Dothideomycetes</taxon>
        <taxon>Pleosporomycetidae</taxon>
        <taxon>Pleosporales</taxon>
        <taxon>Pleosporineae</taxon>
        <taxon>Didymellaceae</taxon>
        <taxon>Macroventuria</taxon>
    </lineage>
</organism>